<sequence length="1038" mass="116718">MSSTSSQRDPRLRSRATSAHQGPPSPLGTHPITRPIGSPLASPTVPLINPYSTQHLPSKPRDESQLREDQRNKRQDQPPGSSGHGSPSAHLLHDRTSKNSNEVLQRRGSLTYDQEHHSDSSRGRARPPNGYQTSTNGNEAGQPASRYRNPFTKSLEPTRSVSDPTTTTTATPSSSSSLATTRHVPASAVPTLPRTVMSGVTQAVHAEDRSSYSHHSHEKRGRSLDRRGDYDTNGRRDTRERYDVMEKYDTRDGHNRREDHDTKESYDARENHDTKESRDSGGRSKSRHRSRSRERGRSESRVGRSESRARSKSQHRGRSRSTRRTITMGEISNKRRRSLSRGTQFDSDIDLSDDEDYTGSDDSGDSEYSRYRQRSRSRRRSTSRKKKRRYTYISSDSEEGQGGILQSDTIVSRSSPRASPDSVMANDPSDRFSRPMEMIIKMNSLMDKCSLQMELLNSTFRKMEAINKRFNIEMWEMRKELKSRVAPSTHASQSAPEYPQGEHQMGFQRSSSVSRSRNNSSQSENVPPITANKSESQRTVNPIPPPPSLQPAPPKKRAKTDEVVKEGAKTDEVVKEGAKNNGMVTIRVHPSTVRDAYHLSPTWRSTGYRRVFETSHYQVPIASQPTLGVFSILNKKVIEKAVMGKAPRPMKFNPFSHQTQFEGIAATCSVDGSIQFWNINTREMVLSLPARGTRIFPYTETLTWVSEDTIVAVSHLRLGSSWPEVPLNVVNVEPTLHPLPETQTNLITLYFNPDGKLGYRVVNITSKPHEKTISAVTAVMREDHSMSYITGGCDRALYHWKFHARSDENQSQYEPEGLRSVHKLHSNAISSVAYSHISKNLYSGGKDCRYICFSLEHEKVVKELKLGYIIHINQNPVDPRISAVTLQSLTDQYMLMDERTPGHQVLRLGYTPGHKPSKITHPSWHPEGGLFCSGTDVDGVVNVWDIRWSGIKNTYHQRPGSGIVTGDVQFDRVITGSEAPPRHPIFRKRLPTEGYYRSMAGGPSQILELGGKKVLHAGFHPTKNVMIALNSDSSLTFM</sequence>
<dbReference type="PANTHER" id="PTHR47232">
    <property type="entry name" value="TRANSDUCIN FAMILY PROTEIN / WD-40 REPEAT FAMILY PROTEIN"/>
    <property type="match status" value="1"/>
</dbReference>
<protein>
    <recommendedName>
        <fullName evidence="4">Wd repeat protein</fullName>
    </recommendedName>
</protein>
<feature type="compositionally biased region" description="Low complexity" evidence="1">
    <location>
        <begin position="157"/>
        <end position="181"/>
    </location>
</feature>
<evidence type="ECO:0008006" key="4">
    <source>
        <dbReference type="Google" id="ProtNLM"/>
    </source>
</evidence>
<feature type="region of interest" description="Disordered" evidence="1">
    <location>
        <begin position="485"/>
        <end position="569"/>
    </location>
</feature>
<feature type="compositionally biased region" description="Polar residues" evidence="1">
    <location>
        <begin position="404"/>
        <end position="417"/>
    </location>
</feature>
<dbReference type="SUPFAM" id="SSF50978">
    <property type="entry name" value="WD40 repeat-like"/>
    <property type="match status" value="1"/>
</dbReference>
<reference evidence="2" key="1">
    <citation type="journal article" date="2020" name="Fungal Divers.">
        <title>Resolving the Mortierellaceae phylogeny through synthesis of multi-gene phylogenetics and phylogenomics.</title>
        <authorList>
            <person name="Vandepol N."/>
            <person name="Liber J."/>
            <person name="Desiro A."/>
            <person name="Na H."/>
            <person name="Kennedy M."/>
            <person name="Barry K."/>
            <person name="Grigoriev I.V."/>
            <person name="Miller A.N."/>
            <person name="O'Donnell K."/>
            <person name="Stajich J.E."/>
            <person name="Bonito G."/>
        </authorList>
    </citation>
    <scope>NUCLEOTIDE SEQUENCE</scope>
    <source>
        <strain evidence="2">NRRL 2769</strain>
    </source>
</reference>
<evidence type="ECO:0000256" key="1">
    <source>
        <dbReference type="SAM" id="MobiDB-lite"/>
    </source>
</evidence>
<feature type="compositionally biased region" description="Basic residues" evidence="1">
    <location>
        <begin position="371"/>
        <end position="390"/>
    </location>
</feature>
<evidence type="ECO:0000313" key="2">
    <source>
        <dbReference type="EMBL" id="KAG0015858.1"/>
    </source>
</evidence>
<dbReference type="Proteomes" id="UP000703661">
    <property type="component" value="Unassembled WGS sequence"/>
</dbReference>
<feature type="compositionally biased region" description="Low complexity" evidence="1">
    <location>
        <begin position="508"/>
        <end position="526"/>
    </location>
</feature>
<accession>A0A9P6MWA1</accession>
<name>A0A9P6MWA1_9FUNG</name>
<dbReference type="Gene3D" id="2.130.10.10">
    <property type="entry name" value="YVTN repeat-like/Quinoprotein amine dehydrogenase"/>
    <property type="match status" value="1"/>
</dbReference>
<comment type="caution">
    <text evidence="2">The sequence shown here is derived from an EMBL/GenBank/DDBJ whole genome shotgun (WGS) entry which is preliminary data.</text>
</comment>
<dbReference type="EMBL" id="JAAAID010000588">
    <property type="protein sequence ID" value="KAG0015858.1"/>
    <property type="molecule type" value="Genomic_DNA"/>
</dbReference>
<feature type="compositionally biased region" description="Basic and acidic residues" evidence="1">
    <location>
        <begin position="221"/>
        <end position="282"/>
    </location>
</feature>
<dbReference type="AlphaFoldDB" id="A0A9P6MWA1"/>
<dbReference type="Pfam" id="PF00400">
    <property type="entry name" value="WD40"/>
    <property type="match status" value="1"/>
</dbReference>
<feature type="compositionally biased region" description="Basic and acidic residues" evidence="1">
    <location>
        <begin position="559"/>
        <end position="569"/>
    </location>
</feature>
<dbReference type="PANTHER" id="PTHR47232:SF1">
    <property type="entry name" value="TRANSDUCIN FAMILY PROTEIN _ WD-40 REPEAT FAMILY PROTEIN"/>
    <property type="match status" value="1"/>
</dbReference>
<feature type="compositionally biased region" description="Polar residues" evidence="1">
    <location>
        <begin position="130"/>
        <end position="139"/>
    </location>
</feature>
<feature type="compositionally biased region" description="Basic and acidic residues" evidence="1">
    <location>
        <begin position="59"/>
        <end position="76"/>
    </location>
</feature>
<keyword evidence="3" id="KW-1185">Reference proteome</keyword>
<feature type="compositionally biased region" description="Basic residues" evidence="1">
    <location>
        <begin position="310"/>
        <end position="323"/>
    </location>
</feature>
<feature type="compositionally biased region" description="Basic and acidic residues" evidence="1">
    <location>
        <begin position="293"/>
        <end position="309"/>
    </location>
</feature>
<feature type="compositionally biased region" description="Polar residues" evidence="1">
    <location>
        <begin position="531"/>
        <end position="540"/>
    </location>
</feature>
<dbReference type="InterPro" id="IPR015943">
    <property type="entry name" value="WD40/YVTN_repeat-like_dom_sf"/>
</dbReference>
<dbReference type="SMART" id="SM00320">
    <property type="entry name" value="WD40"/>
    <property type="match status" value="4"/>
</dbReference>
<dbReference type="InterPro" id="IPR001680">
    <property type="entry name" value="WD40_rpt"/>
</dbReference>
<feature type="region of interest" description="Disordered" evidence="1">
    <location>
        <begin position="1"/>
        <end position="431"/>
    </location>
</feature>
<organism evidence="2 3">
    <name type="scientific">Entomortierella chlamydospora</name>
    <dbReference type="NCBI Taxonomy" id="101097"/>
    <lineage>
        <taxon>Eukaryota</taxon>
        <taxon>Fungi</taxon>
        <taxon>Fungi incertae sedis</taxon>
        <taxon>Mucoromycota</taxon>
        <taxon>Mortierellomycotina</taxon>
        <taxon>Mortierellomycetes</taxon>
        <taxon>Mortierellales</taxon>
        <taxon>Mortierellaceae</taxon>
        <taxon>Entomortierella</taxon>
    </lineage>
</organism>
<feature type="compositionally biased region" description="Basic and acidic residues" evidence="1">
    <location>
        <begin position="113"/>
        <end position="122"/>
    </location>
</feature>
<gene>
    <name evidence="2" type="ORF">BGZ80_009586</name>
</gene>
<proteinExistence type="predicted"/>
<feature type="compositionally biased region" description="Acidic residues" evidence="1">
    <location>
        <begin position="347"/>
        <end position="365"/>
    </location>
</feature>
<evidence type="ECO:0000313" key="3">
    <source>
        <dbReference type="Proteomes" id="UP000703661"/>
    </source>
</evidence>
<feature type="compositionally biased region" description="Low complexity" evidence="1">
    <location>
        <begin position="78"/>
        <end position="88"/>
    </location>
</feature>
<dbReference type="InterPro" id="IPR036322">
    <property type="entry name" value="WD40_repeat_dom_sf"/>
</dbReference>
<feature type="compositionally biased region" description="Pro residues" evidence="1">
    <location>
        <begin position="542"/>
        <end position="553"/>
    </location>
</feature>